<gene>
    <name evidence="1" type="ORF">LCGC14_0589230</name>
</gene>
<accession>A0A0F9U0C5</accession>
<dbReference type="EMBL" id="LAZR01000913">
    <property type="protein sequence ID" value="KKN54771.1"/>
    <property type="molecule type" value="Genomic_DNA"/>
</dbReference>
<comment type="caution">
    <text evidence="1">The sequence shown here is derived from an EMBL/GenBank/DDBJ whole genome shotgun (WGS) entry which is preliminary data.</text>
</comment>
<evidence type="ECO:0000313" key="1">
    <source>
        <dbReference type="EMBL" id="KKN54771.1"/>
    </source>
</evidence>
<sequence>MTRNGFNTSDVFDCYSCGEDFLIYGNESTPPRCPNCNSRRTGDVDYADIEKWKESVQRYYVKSKKAR</sequence>
<proteinExistence type="predicted"/>
<name>A0A0F9U0C5_9ZZZZ</name>
<reference evidence="1" key="1">
    <citation type="journal article" date="2015" name="Nature">
        <title>Complex archaea that bridge the gap between prokaryotes and eukaryotes.</title>
        <authorList>
            <person name="Spang A."/>
            <person name="Saw J.H."/>
            <person name="Jorgensen S.L."/>
            <person name="Zaremba-Niedzwiedzka K."/>
            <person name="Martijn J."/>
            <person name="Lind A.E."/>
            <person name="van Eijk R."/>
            <person name="Schleper C."/>
            <person name="Guy L."/>
            <person name="Ettema T.J."/>
        </authorList>
    </citation>
    <scope>NUCLEOTIDE SEQUENCE</scope>
</reference>
<dbReference type="AlphaFoldDB" id="A0A0F9U0C5"/>
<organism evidence="1">
    <name type="scientific">marine sediment metagenome</name>
    <dbReference type="NCBI Taxonomy" id="412755"/>
    <lineage>
        <taxon>unclassified sequences</taxon>
        <taxon>metagenomes</taxon>
        <taxon>ecological metagenomes</taxon>
    </lineage>
</organism>
<protein>
    <submittedName>
        <fullName evidence="1">Uncharacterized protein</fullName>
    </submittedName>
</protein>